<reference evidence="1 2" key="1">
    <citation type="submission" date="2021-08" db="EMBL/GenBank/DDBJ databases">
        <title>Draft Genome Sequence of Phanerochaete sordida strain YK-624.</title>
        <authorList>
            <person name="Mori T."/>
            <person name="Dohra H."/>
            <person name="Suzuki T."/>
            <person name="Kawagishi H."/>
            <person name="Hirai H."/>
        </authorList>
    </citation>
    <scope>NUCLEOTIDE SEQUENCE [LARGE SCALE GENOMIC DNA]</scope>
    <source>
        <strain evidence="1 2">YK-624</strain>
    </source>
</reference>
<comment type="caution">
    <text evidence="1">The sequence shown here is derived from an EMBL/GenBank/DDBJ whole genome shotgun (WGS) entry which is preliminary data.</text>
</comment>
<proteinExistence type="predicted"/>
<dbReference type="Proteomes" id="UP000703269">
    <property type="component" value="Unassembled WGS sequence"/>
</dbReference>
<gene>
    <name evidence="1" type="ORF">PsYK624_078340</name>
</gene>
<sequence length="120" mass="12623">MLADTNTFGPFEAEGGCTSLAWGAPLPARSAASNVVNVEDTVLAAESLGYVHLNPRTSISRERRIPLTKFLFSAMEEVCVQGPRAKNPQLSVLSSDSVKAPVLEVADEENSNGATGCSSL</sequence>
<dbReference type="EMBL" id="BPQB01000022">
    <property type="protein sequence ID" value="GJE91684.1"/>
    <property type="molecule type" value="Genomic_DNA"/>
</dbReference>
<accession>A0A9P3GD90</accession>
<evidence type="ECO:0000313" key="1">
    <source>
        <dbReference type="EMBL" id="GJE91684.1"/>
    </source>
</evidence>
<name>A0A9P3GD90_9APHY</name>
<keyword evidence="2" id="KW-1185">Reference proteome</keyword>
<evidence type="ECO:0000313" key="2">
    <source>
        <dbReference type="Proteomes" id="UP000703269"/>
    </source>
</evidence>
<organism evidence="1 2">
    <name type="scientific">Phanerochaete sordida</name>
    <dbReference type="NCBI Taxonomy" id="48140"/>
    <lineage>
        <taxon>Eukaryota</taxon>
        <taxon>Fungi</taxon>
        <taxon>Dikarya</taxon>
        <taxon>Basidiomycota</taxon>
        <taxon>Agaricomycotina</taxon>
        <taxon>Agaricomycetes</taxon>
        <taxon>Polyporales</taxon>
        <taxon>Phanerochaetaceae</taxon>
        <taxon>Phanerochaete</taxon>
    </lineage>
</organism>
<dbReference type="AlphaFoldDB" id="A0A9P3GD90"/>
<protein>
    <submittedName>
        <fullName evidence="1">Uncharacterized protein</fullName>
    </submittedName>
</protein>